<dbReference type="OMA" id="LMRIARF"/>
<feature type="compositionally biased region" description="Basic and acidic residues" evidence="5">
    <location>
        <begin position="196"/>
        <end position="209"/>
    </location>
</feature>
<dbReference type="PRINTS" id="PR00252">
    <property type="entry name" value="NRIONCHANNEL"/>
</dbReference>
<dbReference type="Gene3D" id="2.70.170.10">
    <property type="entry name" value="Neurotransmitter-gated ion-channel ligand-binding domain"/>
    <property type="match status" value="1"/>
</dbReference>
<comment type="subcellular location">
    <subcellularLocation>
        <location evidence="1">Membrane</location>
        <topology evidence="1">Multi-pass membrane protein</topology>
    </subcellularLocation>
</comment>
<dbReference type="KEGG" id="hazt:108673265"/>
<dbReference type="InterPro" id="IPR036734">
    <property type="entry name" value="Neur_chan_lig-bd_sf"/>
</dbReference>
<keyword evidence="2 6" id="KW-0812">Transmembrane</keyword>
<protein>
    <submittedName>
        <fullName evidence="10">Neuronal acetylcholine receptor subunit alpha-7</fullName>
    </submittedName>
</protein>
<accession>A0A8B7NS84</accession>
<keyword evidence="9" id="KW-1185">Reference proteome</keyword>
<feature type="chain" id="PRO_5034918375" evidence="7">
    <location>
        <begin position="25"/>
        <end position="452"/>
    </location>
</feature>
<dbReference type="SUPFAM" id="SSF90112">
    <property type="entry name" value="Neurotransmitter-gated ion-channel transmembrane pore"/>
    <property type="match status" value="1"/>
</dbReference>
<evidence type="ECO:0000256" key="6">
    <source>
        <dbReference type="SAM" id="Phobius"/>
    </source>
</evidence>
<dbReference type="InterPro" id="IPR006201">
    <property type="entry name" value="Neur_channel"/>
</dbReference>
<dbReference type="PANTHER" id="PTHR18945">
    <property type="entry name" value="NEUROTRANSMITTER GATED ION CHANNEL"/>
    <property type="match status" value="1"/>
</dbReference>
<evidence type="ECO:0000256" key="7">
    <source>
        <dbReference type="SAM" id="SignalP"/>
    </source>
</evidence>
<dbReference type="OrthoDB" id="6355445at2759"/>
<reference evidence="10" key="1">
    <citation type="submission" date="2025-08" db="UniProtKB">
        <authorList>
            <consortium name="RefSeq"/>
        </authorList>
    </citation>
    <scope>IDENTIFICATION</scope>
    <source>
        <tissue evidence="10">Whole organism</tissue>
    </source>
</reference>
<evidence type="ECO:0000259" key="8">
    <source>
        <dbReference type="Pfam" id="PF02931"/>
    </source>
</evidence>
<dbReference type="SUPFAM" id="SSF63712">
    <property type="entry name" value="Nicotinic receptor ligand binding domain-like"/>
    <property type="match status" value="1"/>
</dbReference>
<keyword evidence="10" id="KW-0675">Receptor</keyword>
<dbReference type="Proteomes" id="UP000694843">
    <property type="component" value="Unplaced"/>
</dbReference>
<sequence length="452" mass="51121">MARVISCAGLVLVVLLAALGGVRGGQHAETELRRLLLADYDSDSLPERGLNLSLSVTILGIDMDEQKHTLFVDVWMKMKWYDRRLMWNNESYPGIEYLSFSKGHLWRPDLSLYNNADMGVSDPFTSTKMLLWPHGKVLWVPTARLPATCVMDLTYWPHDVHNCIVKVGSWVHSQKVMDLKKYSESTLETMIPKKIIHGDEEKDDEKEQSKQQSDVNALSRGTWILTDKRTSFTGKIYSCCPETYVSMKLALTVKRNAPAYSWMVKVPAVVLSLMTSLIFMMPPGSTEKLVVGCLLVLLQLQFLAYVDDVVVLSPSHTPLIVQYVSEQVLLTGLFVLLSAVLLRVVSDPHADTFPRVFRKPVALLERVLFLSAYRFKAEQTCSKWQKSSRAKGHNGATDENAAIVVDHHDQDETFPHVVSAEWLLLGALLDRIFLILYLLIFIIKLLCYCGVF</sequence>
<dbReference type="InterPro" id="IPR036719">
    <property type="entry name" value="Neuro-gated_channel_TM_sf"/>
</dbReference>
<evidence type="ECO:0000313" key="10">
    <source>
        <dbReference type="RefSeq" id="XP_018016555.1"/>
    </source>
</evidence>
<dbReference type="GO" id="GO:0004888">
    <property type="term" value="F:transmembrane signaling receptor activity"/>
    <property type="evidence" value="ECO:0007669"/>
    <property type="project" value="InterPro"/>
</dbReference>
<evidence type="ECO:0000256" key="3">
    <source>
        <dbReference type="ARBA" id="ARBA00022989"/>
    </source>
</evidence>
<keyword evidence="3 6" id="KW-1133">Transmembrane helix</keyword>
<evidence type="ECO:0000256" key="1">
    <source>
        <dbReference type="ARBA" id="ARBA00004141"/>
    </source>
</evidence>
<evidence type="ECO:0000313" key="9">
    <source>
        <dbReference type="Proteomes" id="UP000694843"/>
    </source>
</evidence>
<dbReference type="GO" id="GO:0005230">
    <property type="term" value="F:extracellular ligand-gated monoatomic ion channel activity"/>
    <property type="evidence" value="ECO:0007669"/>
    <property type="project" value="InterPro"/>
</dbReference>
<dbReference type="Gene3D" id="1.20.58.390">
    <property type="entry name" value="Neurotransmitter-gated ion-channel transmembrane domain"/>
    <property type="match status" value="1"/>
</dbReference>
<feature type="region of interest" description="Disordered" evidence="5">
    <location>
        <begin position="194"/>
        <end position="214"/>
    </location>
</feature>
<dbReference type="GO" id="GO:0016020">
    <property type="term" value="C:membrane"/>
    <property type="evidence" value="ECO:0007669"/>
    <property type="project" value="UniProtKB-SubCell"/>
</dbReference>
<keyword evidence="7" id="KW-0732">Signal</keyword>
<feature type="domain" description="Neurotransmitter-gated ion-channel ligand-binding" evidence="8">
    <location>
        <begin position="30"/>
        <end position="256"/>
    </location>
</feature>
<feature type="transmembrane region" description="Helical" evidence="6">
    <location>
        <begin position="432"/>
        <end position="451"/>
    </location>
</feature>
<dbReference type="RefSeq" id="XP_018016555.1">
    <property type="nucleotide sequence ID" value="XM_018161066.2"/>
</dbReference>
<dbReference type="InterPro" id="IPR038050">
    <property type="entry name" value="Neuro_actylchol_rec"/>
</dbReference>
<feature type="signal peptide" evidence="7">
    <location>
        <begin position="1"/>
        <end position="24"/>
    </location>
</feature>
<dbReference type="GeneID" id="108673265"/>
<dbReference type="InterPro" id="IPR006202">
    <property type="entry name" value="Neur_chan_lig-bd"/>
</dbReference>
<dbReference type="AlphaFoldDB" id="A0A8B7NS84"/>
<dbReference type="Pfam" id="PF02931">
    <property type="entry name" value="Neur_chan_LBD"/>
    <property type="match status" value="1"/>
</dbReference>
<organism evidence="9 10">
    <name type="scientific">Hyalella azteca</name>
    <name type="common">Amphipod</name>
    <dbReference type="NCBI Taxonomy" id="294128"/>
    <lineage>
        <taxon>Eukaryota</taxon>
        <taxon>Metazoa</taxon>
        <taxon>Ecdysozoa</taxon>
        <taxon>Arthropoda</taxon>
        <taxon>Crustacea</taxon>
        <taxon>Multicrustacea</taxon>
        <taxon>Malacostraca</taxon>
        <taxon>Eumalacostraca</taxon>
        <taxon>Peracarida</taxon>
        <taxon>Amphipoda</taxon>
        <taxon>Senticaudata</taxon>
        <taxon>Talitrida</taxon>
        <taxon>Talitroidea</taxon>
        <taxon>Hyalellidae</taxon>
        <taxon>Hyalella</taxon>
    </lineage>
</organism>
<dbReference type="FunFam" id="2.70.170.10:FF:000028">
    <property type="entry name" value="AcetylCholine Receptor"/>
    <property type="match status" value="1"/>
</dbReference>
<dbReference type="CDD" id="cd18989">
    <property type="entry name" value="LGIC_ECD_cation"/>
    <property type="match status" value="1"/>
</dbReference>
<evidence type="ECO:0000256" key="4">
    <source>
        <dbReference type="ARBA" id="ARBA00023136"/>
    </source>
</evidence>
<evidence type="ECO:0000256" key="2">
    <source>
        <dbReference type="ARBA" id="ARBA00022692"/>
    </source>
</evidence>
<name>A0A8B7NS84_HYAAZ</name>
<keyword evidence="4 6" id="KW-0472">Membrane</keyword>
<proteinExistence type="predicted"/>
<evidence type="ECO:0000256" key="5">
    <source>
        <dbReference type="SAM" id="MobiDB-lite"/>
    </source>
</evidence>
<gene>
    <name evidence="10" type="primary">LOC108673265</name>
</gene>